<protein>
    <submittedName>
        <fullName evidence="4">2-deoxy-D-gluconate 3-dehydrogenase</fullName>
    </submittedName>
</protein>
<dbReference type="PANTHER" id="PTHR42760:SF5">
    <property type="entry name" value="2-DEHYDRO-3-DEOXY-D-GLUCONATE 5-DEHYDROGENASE"/>
    <property type="match status" value="1"/>
</dbReference>
<dbReference type="PRINTS" id="PR00081">
    <property type="entry name" value="GDHRDH"/>
</dbReference>
<keyword evidence="5" id="KW-1185">Reference proteome</keyword>
<dbReference type="OrthoDB" id="9803333at2"/>
<reference evidence="4 5" key="1">
    <citation type="submission" date="2018-03" db="EMBL/GenBank/DDBJ databases">
        <title>Bacillus urumqiensis sp. nov., a moderately haloalkaliphilic bacterium isolated from a salt lake.</title>
        <authorList>
            <person name="Zhao B."/>
            <person name="Liao Z."/>
        </authorList>
    </citation>
    <scope>NUCLEOTIDE SEQUENCE [LARGE SCALE GENOMIC DNA]</scope>
    <source>
        <strain evidence="4 5">BZ-SZ-XJ18</strain>
    </source>
</reference>
<evidence type="ECO:0000256" key="1">
    <source>
        <dbReference type="ARBA" id="ARBA00006484"/>
    </source>
</evidence>
<organism evidence="4 5">
    <name type="scientific">Alkalicoccus urumqiensis</name>
    <name type="common">Bacillus urumqiensis</name>
    <dbReference type="NCBI Taxonomy" id="1548213"/>
    <lineage>
        <taxon>Bacteria</taxon>
        <taxon>Bacillati</taxon>
        <taxon>Bacillota</taxon>
        <taxon>Bacilli</taxon>
        <taxon>Bacillales</taxon>
        <taxon>Bacillaceae</taxon>
        <taxon>Alkalicoccus</taxon>
    </lineage>
</organism>
<dbReference type="FunFam" id="3.40.50.720:FF:000084">
    <property type="entry name" value="Short-chain dehydrogenase reductase"/>
    <property type="match status" value="1"/>
</dbReference>
<dbReference type="PROSITE" id="PS00061">
    <property type="entry name" value="ADH_SHORT"/>
    <property type="match status" value="1"/>
</dbReference>
<proteinExistence type="inferred from homology"/>
<dbReference type="InterPro" id="IPR057326">
    <property type="entry name" value="KR_dom"/>
</dbReference>
<evidence type="ECO:0000313" key="4">
    <source>
        <dbReference type="EMBL" id="PRO66520.1"/>
    </source>
</evidence>
<evidence type="ECO:0000313" key="5">
    <source>
        <dbReference type="Proteomes" id="UP000243650"/>
    </source>
</evidence>
<evidence type="ECO:0000259" key="3">
    <source>
        <dbReference type="SMART" id="SM00822"/>
    </source>
</evidence>
<name>A0A2P6MJR0_ALKUR</name>
<dbReference type="EMBL" id="PVNS01000003">
    <property type="protein sequence ID" value="PRO66520.1"/>
    <property type="molecule type" value="Genomic_DNA"/>
</dbReference>
<dbReference type="InterPro" id="IPR020904">
    <property type="entry name" value="Sc_DH/Rdtase_CS"/>
</dbReference>
<feature type="domain" description="Ketoreductase" evidence="3">
    <location>
        <begin position="11"/>
        <end position="178"/>
    </location>
</feature>
<gene>
    <name evidence="4" type="ORF">C6I21_04035</name>
</gene>
<dbReference type="Gene3D" id="3.40.50.720">
    <property type="entry name" value="NAD(P)-binding Rossmann-like Domain"/>
    <property type="match status" value="1"/>
</dbReference>
<dbReference type="InterPro" id="IPR036291">
    <property type="entry name" value="NAD(P)-bd_dom_sf"/>
</dbReference>
<dbReference type="SMART" id="SM00822">
    <property type="entry name" value="PKS_KR"/>
    <property type="match status" value="1"/>
</dbReference>
<accession>A0A2P6MJR0</accession>
<dbReference type="GO" id="GO:0016616">
    <property type="term" value="F:oxidoreductase activity, acting on the CH-OH group of donors, NAD or NADP as acceptor"/>
    <property type="evidence" value="ECO:0007669"/>
    <property type="project" value="UniProtKB-ARBA"/>
</dbReference>
<comment type="similarity">
    <text evidence="1">Belongs to the short-chain dehydrogenases/reductases (SDR) family.</text>
</comment>
<dbReference type="AlphaFoldDB" id="A0A2P6MJR0"/>
<dbReference type="RefSeq" id="WP_105958157.1">
    <property type="nucleotide sequence ID" value="NZ_PVNS01000003.1"/>
</dbReference>
<dbReference type="NCBIfam" id="NF005559">
    <property type="entry name" value="PRK07231.1"/>
    <property type="match status" value="1"/>
</dbReference>
<dbReference type="SUPFAM" id="SSF51735">
    <property type="entry name" value="NAD(P)-binding Rossmann-fold domains"/>
    <property type="match status" value="1"/>
</dbReference>
<comment type="caution">
    <text evidence="4">The sequence shown here is derived from an EMBL/GenBank/DDBJ whole genome shotgun (WGS) entry which is preliminary data.</text>
</comment>
<sequence length="252" mass="26804">MQMTNFSLSQKTAVVTGAARGIGKAAAEGLAEAGADVVLVQRSGAEETKKAVESFGRTCHVIQCDLQDSDAVKAVIPEVVDRFGTIDILVNNAGIQKRHPAVDFPEEDWELVMNIQLKAVWLLSQAAGRVMTEQGSGSIISIASLQSFQGGLFIPAYASAKGAVAQLTKALANEWASKGVNVNAVAPGYVATDMNEALIEDPVRSRQIMERIPAGRWGQPEDFKGPVVFLASEAADFIHGHVLTVDGGWMGR</sequence>
<dbReference type="Pfam" id="PF13561">
    <property type="entry name" value="adh_short_C2"/>
    <property type="match status" value="1"/>
</dbReference>
<keyword evidence="2" id="KW-0560">Oxidoreductase</keyword>
<dbReference type="PRINTS" id="PR00080">
    <property type="entry name" value="SDRFAMILY"/>
</dbReference>
<dbReference type="InterPro" id="IPR002347">
    <property type="entry name" value="SDR_fam"/>
</dbReference>
<dbReference type="GO" id="GO:0008206">
    <property type="term" value="P:bile acid metabolic process"/>
    <property type="evidence" value="ECO:0007669"/>
    <property type="project" value="UniProtKB-ARBA"/>
</dbReference>
<dbReference type="Proteomes" id="UP000243650">
    <property type="component" value="Unassembled WGS sequence"/>
</dbReference>
<dbReference type="PANTHER" id="PTHR42760">
    <property type="entry name" value="SHORT-CHAIN DEHYDROGENASES/REDUCTASES FAMILY MEMBER"/>
    <property type="match status" value="1"/>
</dbReference>
<evidence type="ECO:0000256" key="2">
    <source>
        <dbReference type="ARBA" id="ARBA00023002"/>
    </source>
</evidence>